<dbReference type="InterPro" id="IPR012338">
    <property type="entry name" value="Beta-lactam/transpept-like"/>
</dbReference>
<organism evidence="2 3">
    <name type="scientific">Pseudopithomyces chartarum</name>
    <dbReference type="NCBI Taxonomy" id="1892770"/>
    <lineage>
        <taxon>Eukaryota</taxon>
        <taxon>Fungi</taxon>
        <taxon>Dikarya</taxon>
        <taxon>Ascomycota</taxon>
        <taxon>Pezizomycotina</taxon>
        <taxon>Dothideomycetes</taxon>
        <taxon>Pleosporomycetidae</taxon>
        <taxon>Pleosporales</taxon>
        <taxon>Massarineae</taxon>
        <taxon>Didymosphaeriaceae</taxon>
        <taxon>Pseudopithomyces</taxon>
    </lineage>
</organism>
<sequence length="413" mass="45480">MPFTTQGAQAVKTLLDGATKEGPTGVNGLVFVAMDRNGNTLTEHASGTRSVNSQEPMDMDTSFWIASCTKIVATIAVLQLVEKGIIPLDDAHFVQRLAPEIAAKKVYADGVNGAEQERGVTMRMLLAHTAGFAYAFFDPRVNMKGRPIGISEFSGDEEDLLRSPMVNQPGNMWEYGVNIDWAGLILERHTQTKLNDYMQEHIFAPLGISSVTMFPTEEMKSNLAYMHQRDPSSGVLTERDHLYRRAMLQTSQEQQQKFFHSAGAGLFAKPKEFLKVLTALLNGGVSPTTGQRILKEETVDLMWENQIPDQPNFARSGPPAADPLLANSTPEMYPQGNNPPQGWGFAHFLTIAPGETGRGANTAWWCGLSNLFWWCDREKGVAGILAGQILPFGDPKVIQTWFAAEKAVYDGLE</sequence>
<comment type="caution">
    <text evidence="2">The sequence shown here is derived from an EMBL/GenBank/DDBJ whole genome shotgun (WGS) entry which is preliminary data.</text>
</comment>
<evidence type="ECO:0000313" key="3">
    <source>
        <dbReference type="Proteomes" id="UP001280581"/>
    </source>
</evidence>
<reference evidence="2 3" key="1">
    <citation type="submission" date="2021-02" db="EMBL/GenBank/DDBJ databases">
        <title>Genome assembly of Pseudopithomyces chartarum.</title>
        <authorList>
            <person name="Jauregui R."/>
            <person name="Singh J."/>
            <person name="Voisey C."/>
        </authorList>
    </citation>
    <scope>NUCLEOTIDE SEQUENCE [LARGE SCALE GENOMIC DNA]</scope>
    <source>
        <strain evidence="2 3">AGR01</strain>
    </source>
</reference>
<dbReference type="Pfam" id="PF00144">
    <property type="entry name" value="Beta-lactamase"/>
    <property type="match status" value="1"/>
</dbReference>
<evidence type="ECO:0000313" key="2">
    <source>
        <dbReference type="EMBL" id="KAK3216935.1"/>
    </source>
</evidence>
<dbReference type="PANTHER" id="PTHR43283:SF3">
    <property type="entry name" value="BETA-LACTAMASE FAMILY PROTEIN (AFU_ORTHOLOGUE AFUA_5G07500)"/>
    <property type="match status" value="1"/>
</dbReference>
<gene>
    <name evidence="2" type="ORF">GRF29_1g1454880</name>
</gene>
<accession>A0AAN6RKU5</accession>
<evidence type="ECO:0000259" key="1">
    <source>
        <dbReference type="Pfam" id="PF00144"/>
    </source>
</evidence>
<proteinExistence type="predicted"/>
<feature type="domain" description="Beta-lactamase-related" evidence="1">
    <location>
        <begin position="32"/>
        <end position="297"/>
    </location>
</feature>
<dbReference type="Proteomes" id="UP001280581">
    <property type="component" value="Unassembled WGS sequence"/>
</dbReference>
<dbReference type="InterPro" id="IPR050789">
    <property type="entry name" value="Diverse_Enzym_Activities"/>
</dbReference>
<name>A0AAN6RKU5_9PLEO</name>
<dbReference type="EMBL" id="WVTA01000001">
    <property type="protein sequence ID" value="KAK3216935.1"/>
    <property type="molecule type" value="Genomic_DNA"/>
</dbReference>
<keyword evidence="3" id="KW-1185">Reference proteome</keyword>
<dbReference type="PANTHER" id="PTHR43283">
    <property type="entry name" value="BETA-LACTAMASE-RELATED"/>
    <property type="match status" value="1"/>
</dbReference>
<dbReference type="AlphaFoldDB" id="A0AAN6RKU5"/>
<dbReference type="InterPro" id="IPR001466">
    <property type="entry name" value="Beta-lactam-related"/>
</dbReference>
<protein>
    <recommendedName>
        <fullName evidence="1">Beta-lactamase-related domain-containing protein</fullName>
    </recommendedName>
</protein>
<dbReference type="Gene3D" id="3.40.710.10">
    <property type="entry name" value="DD-peptidase/beta-lactamase superfamily"/>
    <property type="match status" value="1"/>
</dbReference>
<dbReference type="SUPFAM" id="SSF56601">
    <property type="entry name" value="beta-lactamase/transpeptidase-like"/>
    <property type="match status" value="1"/>
</dbReference>